<dbReference type="EMBL" id="MHOH01000009">
    <property type="protein sequence ID" value="OGZ60983.1"/>
    <property type="molecule type" value="Genomic_DNA"/>
</dbReference>
<dbReference type="Pfam" id="PF05258">
    <property type="entry name" value="DciA"/>
    <property type="match status" value="1"/>
</dbReference>
<evidence type="ECO:0000313" key="2">
    <source>
        <dbReference type="Proteomes" id="UP000178835"/>
    </source>
</evidence>
<protein>
    <recommendedName>
        <fullName evidence="3">DUF721 domain-containing protein</fullName>
    </recommendedName>
</protein>
<accession>A0A1G2HET7</accession>
<proteinExistence type="predicted"/>
<sequence>MWIGLGKLIIKKRESFAGRIEDAQLASNWSAVIKNIHPKAAPYTHYKDFKKDTLYIRVEDAIWAGELEFYKEKLKRSLSEKRKNPVRSIRFTLS</sequence>
<dbReference type="Proteomes" id="UP000178835">
    <property type="component" value="Unassembled WGS sequence"/>
</dbReference>
<name>A0A1G2HET7_9BACT</name>
<reference evidence="1 2" key="1">
    <citation type="journal article" date="2016" name="Nat. Commun.">
        <title>Thousands of microbial genomes shed light on interconnected biogeochemical processes in an aquifer system.</title>
        <authorList>
            <person name="Anantharaman K."/>
            <person name="Brown C.T."/>
            <person name="Hug L.A."/>
            <person name="Sharon I."/>
            <person name="Castelle C.J."/>
            <person name="Probst A.J."/>
            <person name="Thomas B.C."/>
            <person name="Singh A."/>
            <person name="Wilkins M.J."/>
            <person name="Karaoz U."/>
            <person name="Brodie E.L."/>
            <person name="Williams K.H."/>
            <person name="Hubbard S.S."/>
            <person name="Banfield J.F."/>
        </authorList>
    </citation>
    <scope>NUCLEOTIDE SEQUENCE [LARGE SCALE GENOMIC DNA]</scope>
</reference>
<evidence type="ECO:0008006" key="3">
    <source>
        <dbReference type="Google" id="ProtNLM"/>
    </source>
</evidence>
<dbReference type="AlphaFoldDB" id="A0A1G2HET7"/>
<dbReference type="InterPro" id="IPR007922">
    <property type="entry name" value="DciA-like"/>
</dbReference>
<organism evidence="1 2">
    <name type="scientific">Candidatus Spechtbacteria bacterium RIFCSPLOWO2_01_FULL_43_12</name>
    <dbReference type="NCBI Taxonomy" id="1802162"/>
    <lineage>
        <taxon>Bacteria</taxon>
        <taxon>Candidatus Spechtiibacteriota</taxon>
    </lineage>
</organism>
<comment type="caution">
    <text evidence="1">The sequence shown here is derived from an EMBL/GenBank/DDBJ whole genome shotgun (WGS) entry which is preliminary data.</text>
</comment>
<evidence type="ECO:0000313" key="1">
    <source>
        <dbReference type="EMBL" id="OGZ60983.1"/>
    </source>
</evidence>
<gene>
    <name evidence="1" type="ORF">A2919_00575</name>
</gene>